<dbReference type="AlphaFoldDB" id="A0A084WDL5"/>
<dbReference type="Proteomes" id="UP000030765">
    <property type="component" value="Unassembled WGS sequence"/>
</dbReference>
<keyword evidence="3" id="KW-1185">Reference proteome</keyword>
<dbReference type="VEuPathDB" id="VectorBase:ASIC016289"/>
<dbReference type="EnsemblMetazoa" id="ASIC016289-RA">
    <property type="protein sequence ID" value="ASIC016289-PA"/>
    <property type="gene ID" value="ASIC016289"/>
</dbReference>
<dbReference type="EMBL" id="ATLV01023045">
    <property type="status" value="NOT_ANNOTATED_CDS"/>
    <property type="molecule type" value="Genomic_DNA"/>
</dbReference>
<proteinExistence type="predicted"/>
<accession>A0A084WDL5</accession>
<evidence type="ECO:0000313" key="1">
    <source>
        <dbReference type="EMBL" id="KFB48309.1"/>
    </source>
</evidence>
<dbReference type="EMBL" id="KE525339">
    <property type="protein sequence ID" value="KFB48309.1"/>
    <property type="molecule type" value="Genomic_DNA"/>
</dbReference>
<sequence length="59" mass="6713">MPRRIIKPVALGELTPGRRRRALPKSQHRHRNISLSDEFIHGDTLVSNRHHIGLGLAVM</sequence>
<evidence type="ECO:0000313" key="2">
    <source>
        <dbReference type="EnsemblMetazoa" id="ASIC016289-PA"/>
    </source>
</evidence>
<reference evidence="1 3" key="1">
    <citation type="journal article" date="2014" name="BMC Genomics">
        <title>Genome sequence of Anopheles sinensis provides insight into genetics basis of mosquito competence for malaria parasites.</title>
        <authorList>
            <person name="Zhou D."/>
            <person name="Zhang D."/>
            <person name="Ding G."/>
            <person name="Shi L."/>
            <person name="Hou Q."/>
            <person name="Ye Y."/>
            <person name="Xu Y."/>
            <person name="Zhou H."/>
            <person name="Xiong C."/>
            <person name="Li S."/>
            <person name="Yu J."/>
            <person name="Hong S."/>
            <person name="Yu X."/>
            <person name="Zou P."/>
            <person name="Chen C."/>
            <person name="Chang X."/>
            <person name="Wang W."/>
            <person name="Lv Y."/>
            <person name="Sun Y."/>
            <person name="Ma L."/>
            <person name="Shen B."/>
            <person name="Zhu C."/>
        </authorList>
    </citation>
    <scope>NUCLEOTIDE SEQUENCE [LARGE SCALE GENOMIC DNA]</scope>
</reference>
<organism evidence="1">
    <name type="scientific">Anopheles sinensis</name>
    <name type="common">Mosquito</name>
    <dbReference type="NCBI Taxonomy" id="74873"/>
    <lineage>
        <taxon>Eukaryota</taxon>
        <taxon>Metazoa</taxon>
        <taxon>Ecdysozoa</taxon>
        <taxon>Arthropoda</taxon>
        <taxon>Hexapoda</taxon>
        <taxon>Insecta</taxon>
        <taxon>Pterygota</taxon>
        <taxon>Neoptera</taxon>
        <taxon>Endopterygota</taxon>
        <taxon>Diptera</taxon>
        <taxon>Nematocera</taxon>
        <taxon>Culicoidea</taxon>
        <taxon>Culicidae</taxon>
        <taxon>Anophelinae</taxon>
        <taxon>Anopheles</taxon>
    </lineage>
</organism>
<protein>
    <submittedName>
        <fullName evidence="1 2">Nonribosomal siderophore peptide synthase</fullName>
    </submittedName>
</protein>
<evidence type="ECO:0000313" key="3">
    <source>
        <dbReference type="Proteomes" id="UP000030765"/>
    </source>
</evidence>
<name>A0A084WDL5_ANOSI</name>
<gene>
    <name evidence="1" type="ORF">ZHAS_00016289</name>
</gene>
<reference evidence="2" key="2">
    <citation type="submission" date="2020-05" db="UniProtKB">
        <authorList>
            <consortium name="EnsemblMetazoa"/>
        </authorList>
    </citation>
    <scope>IDENTIFICATION</scope>
</reference>